<feature type="region of interest" description="Disordered" evidence="5">
    <location>
        <begin position="76"/>
        <end position="100"/>
    </location>
</feature>
<feature type="compositionally biased region" description="Polar residues" evidence="5">
    <location>
        <begin position="1640"/>
        <end position="1651"/>
    </location>
</feature>
<keyword evidence="3 4" id="KW-0539">Nucleus</keyword>
<evidence type="ECO:0000256" key="2">
    <source>
        <dbReference type="ARBA" id="ARBA00023155"/>
    </source>
</evidence>
<reference evidence="7" key="2">
    <citation type="journal article" date="2019" name="Gigascience">
        <title>High-quality Schistosoma haematobium genome achieved by single-molecule and long-range sequencing.</title>
        <authorList>
            <person name="Stroehlein A.J."/>
            <person name="Korhonen P.K."/>
            <person name="Chong T.M."/>
            <person name="Lim Y.L."/>
            <person name="Chan K.G."/>
            <person name="Webster B."/>
            <person name="Rollinson D."/>
            <person name="Brindley P.J."/>
            <person name="Gasser R.B."/>
            <person name="Young N.D."/>
        </authorList>
    </citation>
    <scope>NUCLEOTIDE SEQUENCE</scope>
</reference>
<feature type="compositionally biased region" description="Low complexity" evidence="5">
    <location>
        <begin position="162"/>
        <end position="180"/>
    </location>
</feature>
<evidence type="ECO:0000313" key="7">
    <source>
        <dbReference type="EMBL" id="KAH9585294.1"/>
    </source>
</evidence>
<feature type="compositionally biased region" description="Low complexity" evidence="5">
    <location>
        <begin position="1584"/>
        <end position="1608"/>
    </location>
</feature>
<feature type="compositionally biased region" description="Low complexity" evidence="5">
    <location>
        <begin position="938"/>
        <end position="959"/>
    </location>
</feature>
<feature type="region of interest" description="Disordered" evidence="5">
    <location>
        <begin position="148"/>
        <end position="214"/>
    </location>
</feature>
<keyword evidence="8" id="KW-1185">Reference proteome</keyword>
<feature type="region of interest" description="Disordered" evidence="5">
    <location>
        <begin position="907"/>
        <end position="959"/>
    </location>
</feature>
<dbReference type="InterPro" id="IPR050224">
    <property type="entry name" value="TALE_homeobox"/>
</dbReference>
<feature type="DNA-binding region" description="Homeobox" evidence="4">
    <location>
        <begin position="1509"/>
        <end position="1545"/>
    </location>
</feature>
<reference evidence="7" key="4">
    <citation type="journal article" date="2022" name="PLoS Pathog.">
        <title>Chromosome-level genome of Schistosoma haematobium underpins genome-wide explorations of molecular variation.</title>
        <authorList>
            <person name="Stroehlein A.J."/>
            <person name="Korhonen P.K."/>
            <person name="Lee V.V."/>
            <person name="Ralph S.A."/>
            <person name="Mentink-Kane M."/>
            <person name="You H."/>
            <person name="McManus D.P."/>
            <person name="Tchuente L.T."/>
            <person name="Stothard J.R."/>
            <person name="Kaur P."/>
            <person name="Dudchenko O."/>
            <person name="Aiden E.L."/>
            <person name="Yang B."/>
            <person name="Yang H."/>
            <person name="Emery A.M."/>
            <person name="Webster B.L."/>
            <person name="Brindley P.J."/>
            <person name="Rollinson D."/>
            <person name="Chang B.C.H."/>
            <person name="Gasser R.B."/>
            <person name="Young N.D."/>
        </authorList>
    </citation>
    <scope>NUCLEOTIDE SEQUENCE</scope>
</reference>
<evidence type="ECO:0000256" key="1">
    <source>
        <dbReference type="ARBA" id="ARBA00023125"/>
    </source>
</evidence>
<evidence type="ECO:0000256" key="4">
    <source>
        <dbReference type="PROSITE-ProRule" id="PRU00108"/>
    </source>
</evidence>
<feature type="compositionally biased region" description="Low complexity" evidence="5">
    <location>
        <begin position="1652"/>
        <end position="1662"/>
    </location>
</feature>
<keyword evidence="1 4" id="KW-0238">DNA-binding</keyword>
<dbReference type="GO" id="GO:0003677">
    <property type="term" value="F:DNA binding"/>
    <property type="evidence" value="ECO:0007669"/>
    <property type="project" value="UniProtKB-UniRule"/>
</dbReference>
<accession>A0A922IR30</accession>
<evidence type="ECO:0000256" key="5">
    <source>
        <dbReference type="SAM" id="MobiDB-lite"/>
    </source>
</evidence>
<feature type="region of interest" description="Disordered" evidence="5">
    <location>
        <begin position="1813"/>
        <end position="1837"/>
    </location>
</feature>
<dbReference type="SMART" id="SM00355">
    <property type="entry name" value="ZnF_C2H2"/>
    <property type="match status" value="3"/>
</dbReference>
<feature type="compositionally biased region" description="Low complexity" evidence="5">
    <location>
        <begin position="997"/>
        <end position="1015"/>
    </location>
</feature>
<gene>
    <name evidence="7" type="ORF">MS3_00006610</name>
</gene>
<feature type="region of interest" description="Disordered" evidence="5">
    <location>
        <begin position="1346"/>
        <end position="1394"/>
    </location>
</feature>
<feature type="compositionally biased region" description="Polar residues" evidence="5">
    <location>
        <begin position="1609"/>
        <end position="1629"/>
    </location>
</feature>
<dbReference type="InterPro" id="IPR013087">
    <property type="entry name" value="Znf_C2H2_type"/>
</dbReference>
<dbReference type="GO" id="GO:0006355">
    <property type="term" value="P:regulation of DNA-templated transcription"/>
    <property type="evidence" value="ECO:0007669"/>
    <property type="project" value="InterPro"/>
</dbReference>
<dbReference type="SMART" id="SM00389">
    <property type="entry name" value="HOX"/>
    <property type="match status" value="1"/>
</dbReference>
<comment type="subcellular location">
    <subcellularLocation>
        <location evidence="4">Nucleus</location>
    </subcellularLocation>
</comment>
<feature type="compositionally biased region" description="Low complexity" evidence="5">
    <location>
        <begin position="653"/>
        <end position="675"/>
    </location>
</feature>
<feature type="compositionally biased region" description="Polar residues" evidence="5">
    <location>
        <begin position="1376"/>
        <end position="1385"/>
    </location>
</feature>
<evidence type="ECO:0000256" key="3">
    <source>
        <dbReference type="ARBA" id="ARBA00023242"/>
    </source>
</evidence>
<feature type="region of interest" description="Disordered" evidence="5">
    <location>
        <begin position="981"/>
        <end position="1015"/>
    </location>
</feature>
<reference evidence="7" key="3">
    <citation type="submission" date="2021-06" db="EMBL/GenBank/DDBJ databases">
        <title>Chromosome-level genome assembly for S. haematobium.</title>
        <authorList>
            <person name="Stroehlein A.J."/>
        </authorList>
    </citation>
    <scope>NUCLEOTIDE SEQUENCE</scope>
</reference>
<dbReference type="GO" id="GO:0005634">
    <property type="term" value="C:nucleus"/>
    <property type="evidence" value="ECO:0007669"/>
    <property type="project" value="UniProtKB-SubCell"/>
</dbReference>
<dbReference type="Pfam" id="PF05920">
    <property type="entry name" value="Homeobox_KN"/>
    <property type="match status" value="1"/>
</dbReference>
<feature type="region of interest" description="Disordered" evidence="5">
    <location>
        <begin position="1407"/>
        <end position="1471"/>
    </location>
</feature>
<feature type="compositionally biased region" description="Gly residues" evidence="5">
    <location>
        <begin position="1572"/>
        <end position="1583"/>
    </location>
</feature>
<organism evidence="7 8">
    <name type="scientific">Schistosoma haematobium</name>
    <name type="common">Blood fluke</name>
    <dbReference type="NCBI Taxonomy" id="6185"/>
    <lineage>
        <taxon>Eukaryota</taxon>
        <taxon>Metazoa</taxon>
        <taxon>Spiralia</taxon>
        <taxon>Lophotrochozoa</taxon>
        <taxon>Platyhelminthes</taxon>
        <taxon>Trematoda</taxon>
        <taxon>Digenea</taxon>
        <taxon>Strigeidida</taxon>
        <taxon>Schistosomatoidea</taxon>
        <taxon>Schistosomatidae</taxon>
        <taxon>Schistosoma</taxon>
    </lineage>
</organism>
<proteinExistence type="predicted"/>
<dbReference type="PROSITE" id="PS50071">
    <property type="entry name" value="HOMEOBOX_2"/>
    <property type="match status" value="1"/>
</dbReference>
<dbReference type="GeneID" id="24588538"/>
<feature type="compositionally biased region" description="Low complexity" evidence="5">
    <location>
        <begin position="1408"/>
        <end position="1466"/>
    </location>
</feature>
<dbReference type="Proteomes" id="UP000471633">
    <property type="component" value="Unassembled WGS sequence"/>
</dbReference>
<dbReference type="Gene3D" id="1.10.10.60">
    <property type="entry name" value="Homeodomain-like"/>
    <property type="match status" value="1"/>
</dbReference>
<evidence type="ECO:0000313" key="8">
    <source>
        <dbReference type="Proteomes" id="UP000471633"/>
    </source>
</evidence>
<dbReference type="InterPro" id="IPR008422">
    <property type="entry name" value="KN_HD"/>
</dbReference>
<dbReference type="SUPFAM" id="SSF46689">
    <property type="entry name" value="Homeodomain-like"/>
    <property type="match status" value="1"/>
</dbReference>
<feature type="compositionally biased region" description="Basic and acidic residues" evidence="5">
    <location>
        <begin position="181"/>
        <end position="190"/>
    </location>
</feature>
<feature type="domain" description="Homeobox" evidence="6">
    <location>
        <begin position="1507"/>
        <end position="1544"/>
    </location>
</feature>
<sequence>MGLLPLLDASDVLVLHCPLCYFHTHWLNHLEIHFNHEHSNENVDFMLYQCSKCRKIASCKTFLYEHIDICHKRSSKSTIQSSRTQSPNNTLSDHESFNIQQQNSQTIEQCNNNHNASIDIIGPNGIINNNSCLTTNPSHDEKQIAEDINSDENETVNKSDVSDNSDNNNNNNNNNTNDNTNKSDTDEFTNHDTPIISDSNENNEEEEPVLNDTKNQSPYIKILFVGQLCGSNSALSPSTLSATGTISASTITPTAATTTLLPSTSLCETFTKSKHNSLHHSQKLHNYHYLSSIKHQCLFCDYTSSDSTKLAEHYVQHGIRQLQLPNTMHKFKKLHRIQAKSDDNNNNNISMNPLTVMDELTKFATNGHDGCCLPTALLTPVITPPNSLNKKSIIFGNNCSSHDDSENFEDDENEGKEDEEKKDICIESSCCSSLYCTSSPPPQLEINPSTSVNMIKTTATTSTTICKHEYDNKPHRVIRRSRKRHSSCELSLLNAEHKRCHYEDDSIDKWNYSYPYVNSNCSPCYKNHLVNSQQVMVSSSSLSHSSCIPMLNSNTNTTLTAPSNSKSVKLSNFYRDCQHQQTQKSINSEVDNDSGLSSGTTTTINDNPQVYSPLSNTPLPMNFPPYPAYMNPVFLSALMASGCWPFNSFPGNSSSSNNSSGNNTNSNNSNNITSNPFDPWHASNITLDSLQQTASLFGNNQRLLSNSNNFPPVLSPPCDASSVHLSKSPRHLIADESMSNLQDFNQINCQLNKLSGFSSLANTSCLNNNTNHNNISTSQKNLFNYPPFIQPSNFINGASTNPLLLQLTNCPSLTDNNQNILATALSAWCTQQAENIGLFPYHNLSGKNSSIPPLFTSNTHNTSNITTDNHDNKIISNDNECISNSHRNNNDGNNSSIITNLLNNETNESQETNDNKLNTTLSNSTIPFNSTQTDPGISSASSSSSTSSSSSSCVSSISSDENHLNSSIFIKTSPKLNNTNDTIGLCSRPPRPPPLPLAASIPPSTARCSSTSPSSASESIAITNSTVNRSPSVQSTFNSILSTNCLNSSQSQSITNYPATVSTGSTSSLAAMMTAAAVAAAMAGICRPNSDVSRCIPSLSTFSQPLSSSSSLSLAGSISPTAAAATAATSAFPTGLNQTFQNLDLMNLSSKEFHDELFNHHDMMLMNGQQHLYKNAIQSKYLRQSQQLHQYTHTTNSNDNNINSIIDYANDGSVAEMEDIDDEVIEENEMPGDNEDDEEFTEEMLLHERIIHSNDNNNSKECNGLIDERSENDLLYGTNNKPVVKCSTGFNNEIGSTRNSKNLLESMKHGQSPNKEINTAHLHTNNELKFLNKSCNHNFTGNMMNANNSINSSNTNSTKAGNVSNSSISSGRASRTNLSPSSATNHDQKRNHHYHPHYHRNFTESLINNNNVGTNNNNMGDSNSTESDENSSINLSVNNNTTTTLMTTSLTSTPTTTAPSSSSSSPSGGGVGSGALFSIRRAVGLSRTNLPFPARKRLFGWLVDHLREPYPSEEEKMMLAMETGLSRTTVNNWFINARRRYVKPLMQGRLVLQSGVFKTVTSENCNTTTPSGGSGGGGGGGGASSSSASSPPSPTSNTGTNNNSIGSNQYVPTNPCITNKSNYTNSPLNEKTHRERSTSRRNNSLTGNTHANISSNTMNNSSNLLQMSNSFNSSSTNDVTNTSCHYNNSFISNPFLNQSNSLSISKSSNSSSDSTATISAMAVAAAAAAAVYAGANMNSNRGDVGGGGNRIGCSSTLTGSISTSSTSALSSNSSLLFSTQFNNLLNNAAMAAGVSVSGSNSITNINRSTRTGLSMHSLQQQQQQHQHHRQNQQLPQQPQIHSDILLSNEHLVDSITNLSKNLLCSSSTEQEHMISGTTGN</sequence>
<dbReference type="PANTHER" id="PTHR11850">
    <property type="entry name" value="HOMEOBOX PROTEIN TRANSCRIPTION FACTORS"/>
    <property type="match status" value="1"/>
</dbReference>
<comment type="caution">
    <text evidence="7">The sequence shown here is derived from an EMBL/GenBank/DDBJ whole genome shotgun (WGS) entry which is preliminary data.</text>
</comment>
<dbReference type="KEGG" id="shx:MS3_00006610"/>
<dbReference type="RefSeq" id="XP_035589090.2">
    <property type="nucleotide sequence ID" value="XM_035734166.2"/>
</dbReference>
<feature type="region of interest" description="Disordered" evidence="5">
    <location>
        <begin position="1562"/>
        <end position="1662"/>
    </location>
</feature>
<reference evidence="7" key="1">
    <citation type="journal article" date="2012" name="Nat. Genet.">
        <title>Whole-genome sequence of Schistosoma haematobium.</title>
        <authorList>
            <person name="Young N.D."/>
            <person name="Jex A.R."/>
            <person name="Li B."/>
            <person name="Liu S."/>
            <person name="Yang L."/>
            <person name="Xiong Z."/>
            <person name="Li Y."/>
            <person name="Cantacessi C."/>
            <person name="Hall R.S."/>
            <person name="Xu X."/>
            <person name="Chen F."/>
            <person name="Wu X."/>
            <person name="Zerlotini A."/>
            <person name="Oliveira G."/>
            <person name="Hofmann A."/>
            <person name="Zhang G."/>
            <person name="Fang X."/>
            <person name="Kang Y."/>
            <person name="Campbell B.E."/>
            <person name="Loukas A."/>
            <person name="Ranganathan S."/>
            <person name="Rollinson D."/>
            <person name="Rinaldi G."/>
            <person name="Brindley P.J."/>
            <person name="Yang H."/>
            <person name="Wang J."/>
            <person name="Wang J."/>
            <person name="Gasser R.B."/>
        </authorList>
    </citation>
    <scope>NUCLEOTIDE SEQUENCE</scope>
</reference>
<dbReference type="CTD" id="24588538"/>
<feature type="region of interest" description="Disordered" evidence="5">
    <location>
        <begin position="581"/>
        <end position="611"/>
    </location>
</feature>
<feature type="region of interest" description="Disordered" evidence="5">
    <location>
        <begin position="653"/>
        <end position="677"/>
    </location>
</feature>
<evidence type="ECO:0000259" key="6">
    <source>
        <dbReference type="PROSITE" id="PS50071"/>
    </source>
</evidence>
<keyword evidence="2 4" id="KW-0371">Homeobox</keyword>
<dbReference type="InterPro" id="IPR009057">
    <property type="entry name" value="Homeodomain-like_sf"/>
</dbReference>
<name>A0A922IR30_SCHHA</name>
<feature type="compositionally biased region" description="Polar residues" evidence="5">
    <location>
        <begin position="907"/>
        <end position="936"/>
    </location>
</feature>
<dbReference type="CDD" id="cd00086">
    <property type="entry name" value="homeodomain"/>
    <property type="match status" value="1"/>
</dbReference>
<dbReference type="EMBL" id="AMPZ03000004">
    <property type="protein sequence ID" value="KAH9585294.1"/>
    <property type="molecule type" value="Genomic_DNA"/>
</dbReference>
<dbReference type="InterPro" id="IPR001356">
    <property type="entry name" value="HD"/>
</dbReference>
<protein>
    <recommendedName>
        <fullName evidence="6">Homeobox domain-containing protein</fullName>
    </recommendedName>
</protein>
<feature type="compositionally biased region" description="Low complexity" evidence="5">
    <location>
        <begin position="1346"/>
        <end position="1375"/>
    </location>
</feature>